<feature type="domain" description="CobW/HypB/UreG nucleotide-binding" evidence="1">
    <location>
        <begin position="6"/>
        <end position="177"/>
    </location>
</feature>
<dbReference type="InterPro" id="IPR027417">
    <property type="entry name" value="P-loop_NTPase"/>
</dbReference>
<dbReference type="EMBL" id="VULZ01000009">
    <property type="protein sequence ID" value="MSS15141.1"/>
    <property type="molecule type" value="Genomic_DNA"/>
</dbReference>
<dbReference type="GO" id="GO:0005737">
    <property type="term" value="C:cytoplasm"/>
    <property type="evidence" value="ECO:0007669"/>
    <property type="project" value="TreeGrafter"/>
</dbReference>
<sequence>MAAKVDLITGFLGSGKTTFIQTYARYLMRQGQRVGIIENDYGSVNVDMMLLQELEREGAVTEMVIGGDLSSYRRRFRTKLITMGMQNLDRVLVEPSGVFDVDEFFDAMYEDTISSLCGIGSVISIVDASMAYPLDRNAAYLLVSEVADAGIVLLSHTEKKKDGTGDIRADETVRYLNQAMQQFGCSRRFMEQYDQKTSGYGKDILLKDWSSLTDADFERISEASYREFDHVKLQTEQAFQTLYYMNLGRGREELMSAASELLGQGSGGKENRYGRILRIKGFFREGEKWLELNATRTGLNIRTLSEGQDVLIVIGEHLDAKAIDERIGAKHI</sequence>
<dbReference type="PANTHER" id="PTHR13748">
    <property type="entry name" value="COBW-RELATED"/>
    <property type="match status" value="1"/>
</dbReference>
<keyword evidence="3" id="KW-1185">Reference proteome</keyword>
<reference evidence="2 3" key="1">
    <citation type="submission" date="2019-08" db="EMBL/GenBank/DDBJ databases">
        <title>In-depth cultivation of the pig gut microbiome towards novel bacterial diversity and tailored functional studies.</title>
        <authorList>
            <person name="Wylensek D."/>
            <person name="Hitch T.C.A."/>
            <person name="Clavel T."/>
        </authorList>
    </citation>
    <scope>NUCLEOTIDE SEQUENCE [LARGE SCALE GENOMIC DNA]</scope>
    <source>
        <strain evidence="2 3">Oil+RF-744-WCA-WT-11</strain>
    </source>
</reference>
<dbReference type="InterPro" id="IPR003495">
    <property type="entry name" value="CobW/HypB/UreG_nucleotide-bd"/>
</dbReference>
<proteinExistence type="predicted"/>
<dbReference type="Proteomes" id="UP000481852">
    <property type="component" value="Unassembled WGS sequence"/>
</dbReference>
<evidence type="ECO:0000259" key="1">
    <source>
        <dbReference type="Pfam" id="PF02492"/>
    </source>
</evidence>
<dbReference type="Pfam" id="PF02492">
    <property type="entry name" value="cobW"/>
    <property type="match status" value="1"/>
</dbReference>
<dbReference type="AlphaFoldDB" id="A0A6L5X463"/>
<name>A0A6L5X463_9FIRM</name>
<dbReference type="SUPFAM" id="SSF52540">
    <property type="entry name" value="P-loop containing nucleoside triphosphate hydrolases"/>
    <property type="match status" value="1"/>
</dbReference>
<comment type="caution">
    <text evidence="2">The sequence shown here is derived from an EMBL/GenBank/DDBJ whole genome shotgun (WGS) entry which is preliminary data.</text>
</comment>
<evidence type="ECO:0000313" key="3">
    <source>
        <dbReference type="Proteomes" id="UP000481852"/>
    </source>
</evidence>
<dbReference type="RefSeq" id="WP_154525699.1">
    <property type="nucleotide sequence ID" value="NZ_JAQYJL010000022.1"/>
</dbReference>
<dbReference type="Gene3D" id="3.40.50.300">
    <property type="entry name" value="P-loop containing nucleotide triphosphate hydrolases"/>
    <property type="match status" value="1"/>
</dbReference>
<protein>
    <submittedName>
        <fullName evidence="2">GTPase (G3E family)</fullName>
    </submittedName>
</protein>
<gene>
    <name evidence="2" type="ORF">FYJ35_08865</name>
</gene>
<accession>A0A6L5X463</accession>
<organism evidence="2 3">
    <name type="scientific">Porcincola intestinalis</name>
    <dbReference type="NCBI Taxonomy" id="2606632"/>
    <lineage>
        <taxon>Bacteria</taxon>
        <taxon>Bacillati</taxon>
        <taxon>Bacillota</taxon>
        <taxon>Clostridia</taxon>
        <taxon>Lachnospirales</taxon>
        <taxon>Lachnospiraceae</taxon>
        <taxon>Porcincola</taxon>
    </lineage>
</organism>
<evidence type="ECO:0000313" key="2">
    <source>
        <dbReference type="EMBL" id="MSS15141.1"/>
    </source>
</evidence>
<dbReference type="InterPro" id="IPR051316">
    <property type="entry name" value="Zinc-reg_GTPase_activator"/>
</dbReference>
<dbReference type="PANTHER" id="PTHR13748:SF62">
    <property type="entry name" value="COBW DOMAIN-CONTAINING PROTEIN"/>
    <property type="match status" value="1"/>
</dbReference>